<evidence type="ECO:0000313" key="6">
    <source>
        <dbReference type="Proteomes" id="UP000037146"/>
    </source>
</evidence>
<dbReference type="NCBIfam" id="NF007494">
    <property type="entry name" value="PRK10089.1-3"/>
    <property type="match status" value="1"/>
</dbReference>
<keyword evidence="6" id="KW-1185">Reference proteome</keyword>
<dbReference type="NCBIfam" id="NF007495">
    <property type="entry name" value="PRK10089.1-4"/>
    <property type="match status" value="1"/>
</dbReference>
<reference evidence="6" key="1">
    <citation type="submission" date="2015-07" db="EMBL/GenBank/DDBJ databases">
        <title>Genome sequencing project for genomic taxonomy and phylogenomics of Bacillus-like bacteria.</title>
        <authorList>
            <person name="Liu B."/>
            <person name="Wang J."/>
            <person name="Zhu Y."/>
            <person name="Liu G."/>
            <person name="Chen Q."/>
            <person name="Chen Z."/>
            <person name="Lan J."/>
            <person name="Che J."/>
            <person name="Ge C."/>
            <person name="Shi H."/>
            <person name="Pan Z."/>
            <person name="Liu X."/>
        </authorList>
    </citation>
    <scope>NUCLEOTIDE SEQUENCE [LARGE SCALE GENOMIC DNA]</scope>
    <source>
        <strain evidence="6">FJAT-27997</strain>
    </source>
</reference>
<dbReference type="InterPro" id="IPR051270">
    <property type="entry name" value="Tyrosine-tRNA_ligase_regulator"/>
</dbReference>
<sequence>MVTFDDFQKLDMRVGEITRAETFPKARKPAYKLWVDFGEEIGIKQSSAQITDCYDLDELIGKQVLGVVNFPPMRVADFSSEVLVMGVYSEQGVVLIEPQQKVKKGDRLG</sequence>
<dbReference type="CDD" id="cd02798">
    <property type="entry name" value="tRNA_bind_CsaA"/>
    <property type="match status" value="1"/>
</dbReference>
<feature type="domain" description="TRNA-binding" evidence="4">
    <location>
        <begin position="6"/>
        <end position="109"/>
    </location>
</feature>
<name>A0A0K9GXW0_9BACI</name>
<dbReference type="InterPro" id="IPR002547">
    <property type="entry name" value="tRNA-bd_dom"/>
</dbReference>
<dbReference type="InterPro" id="IPR012340">
    <property type="entry name" value="NA-bd_OB-fold"/>
</dbReference>
<accession>A0A0K9GXW0</accession>
<evidence type="ECO:0000259" key="4">
    <source>
        <dbReference type="PROSITE" id="PS50886"/>
    </source>
</evidence>
<dbReference type="Proteomes" id="UP000037146">
    <property type="component" value="Unassembled WGS sequence"/>
</dbReference>
<evidence type="ECO:0000313" key="5">
    <source>
        <dbReference type="EMBL" id="KMY51456.1"/>
    </source>
</evidence>
<dbReference type="PROSITE" id="PS50886">
    <property type="entry name" value="TRBD"/>
    <property type="match status" value="1"/>
</dbReference>
<dbReference type="NCBIfam" id="TIGR02222">
    <property type="entry name" value="chap_CsaA"/>
    <property type="match status" value="1"/>
</dbReference>
<dbReference type="Gene3D" id="2.40.50.140">
    <property type="entry name" value="Nucleic acid-binding proteins"/>
    <property type="match status" value="1"/>
</dbReference>
<dbReference type="PANTHER" id="PTHR11586">
    <property type="entry name" value="TRNA-AMINOACYLATION COFACTOR ARC1 FAMILY MEMBER"/>
    <property type="match status" value="1"/>
</dbReference>
<dbReference type="PATRIC" id="fig|1679170.3.peg.4427"/>
<proteinExistence type="predicted"/>
<evidence type="ECO:0000256" key="3">
    <source>
        <dbReference type="PROSITE-ProRule" id="PRU00209"/>
    </source>
</evidence>
<comment type="caution">
    <text evidence="5">The sequence shown here is derived from an EMBL/GenBank/DDBJ whole genome shotgun (WGS) entry which is preliminary data.</text>
</comment>
<dbReference type="InterPro" id="IPR008231">
    <property type="entry name" value="CsaA"/>
</dbReference>
<dbReference type="SUPFAM" id="SSF50249">
    <property type="entry name" value="Nucleic acid-binding proteins"/>
    <property type="match status" value="1"/>
</dbReference>
<dbReference type="STRING" id="1679170.AC625_19500"/>
<dbReference type="GO" id="GO:0000049">
    <property type="term" value="F:tRNA binding"/>
    <property type="evidence" value="ECO:0007669"/>
    <property type="project" value="UniProtKB-UniRule"/>
</dbReference>
<gene>
    <name evidence="5" type="ORF">AC625_19500</name>
</gene>
<evidence type="ECO:0000256" key="2">
    <source>
        <dbReference type="ARBA" id="ARBA00022884"/>
    </source>
</evidence>
<keyword evidence="2 3" id="KW-0694">RNA-binding</keyword>
<evidence type="ECO:0000256" key="1">
    <source>
        <dbReference type="ARBA" id="ARBA00022555"/>
    </source>
</evidence>
<dbReference type="Pfam" id="PF01588">
    <property type="entry name" value="tRNA_bind"/>
    <property type="match status" value="1"/>
</dbReference>
<dbReference type="RefSeq" id="WP_049682805.1">
    <property type="nucleotide sequence ID" value="NZ_LFZW01000001.1"/>
</dbReference>
<protein>
    <submittedName>
        <fullName evidence="5">Molecular chaperone</fullName>
    </submittedName>
</protein>
<organism evidence="5 6">
    <name type="scientific">Peribacillus loiseleuriae</name>
    <dbReference type="NCBI Taxonomy" id="1679170"/>
    <lineage>
        <taxon>Bacteria</taxon>
        <taxon>Bacillati</taxon>
        <taxon>Bacillota</taxon>
        <taxon>Bacilli</taxon>
        <taxon>Bacillales</taxon>
        <taxon>Bacillaceae</taxon>
        <taxon>Peribacillus</taxon>
    </lineage>
</organism>
<keyword evidence="1 3" id="KW-0820">tRNA-binding</keyword>
<dbReference type="PANTHER" id="PTHR11586:SF37">
    <property type="entry name" value="TRNA-BINDING DOMAIN-CONTAINING PROTEIN"/>
    <property type="match status" value="1"/>
</dbReference>
<dbReference type="EMBL" id="LFZW01000001">
    <property type="protein sequence ID" value="KMY51456.1"/>
    <property type="molecule type" value="Genomic_DNA"/>
</dbReference>
<dbReference type="FunFam" id="2.40.50.140:FF:000165">
    <property type="entry name" value="Chaperone CsaA"/>
    <property type="match status" value="1"/>
</dbReference>
<dbReference type="OrthoDB" id="9794564at2"/>
<dbReference type="AlphaFoldDB" id="A0A0K9GXW0"/>